<keyword evidence="2" id="KW-1185">Reference proteome</keyword>
<protein>
    <submittedName>
        <fullName evidence="1">Uncharacterized protein</fullName>
    </submittedName>
</protein>
<sequence length="94" mass="10311">MRDALALAVLGLLLLGAATVLVGTVCLTVASGRALRRFFFPRPRVRLVRVVPAPRRYVWVACDTPRCGHLQTPHYPAGPGRVECNHCGTIRPRP</sequence>
<organism evidence="1 2">
    <name type="scientific">Streptomyces phage Chymera</name>
    <dbReference type="NCBI Taxonomy" id="1821728"/>
    <lineage>
        <taxon>Viruses</taxon>
        <taxon>Duplodnaviria</taxon>
        <taxon>Heunggongvirae</taxon>
        <taxon>Uroviricota</taxon>
        <taxon>Caudoviricetes</taxon>
        <taxon>Chymeravirus</taxon>
        <taxon>Chymeravirus chymera</taxon>
    </lineage>
</organism>
<accession>A0A142K668</accession>
<evidence type="ECO:0000313" key="2">
    <source>
        <dbReference type="Proteomes" id="UP000223789"/>
    </source>
</evidence>
<name>A0A142K668_9CAUD</name>
<dbReference type="EMBL" id="KU958700">
    <property type="protein sequence ID" value="AMS01601.1"/>
    <property type="molecule type" value="Genomic_DNA"/>
</dbReference>
<dbReference type="Proteomes" id="UP000223789">
    <property type="component" value="Segment"/>
</dbReference>
<proteinExistence type="predicted"/>
<gene>
    <name evidence="1" type="ORF">SEA_CHYMERA_42</name>
</gene>
<evidence type="ECO:0000313" key="1">
    <source>
        <dbReference type="EMBL" id="AMS01601.1"/>
    </source>
</evidence>
<reference evidence="1 2" key="1">
    <citation type="submission" date="2016-03" db="EMBL/GenBank/DDBJ databases">
        <authorList>
            <person name="Ploux O."/>
        </authorList>
    </citation>
    <scope>NUCLEOTIDE SEQUENCE [LARGE SCALE GENOMIC DNA]</scope>
</reference>